<organism evidence="1">
    <name type="scientific">Spirodela intermedia</name>
    <name type="common">Intermediate duckweed</name>
    <dbReference type="NCBI Taxonomy" id="51605"/>
    <lineage>
        <taxon>Eukaryota</taxon>
        <taxon>Viridiplantae</taxon>
        <taxon>Streptophyta</taxon>
        <taxon>Embryophyta</taxon>
        <taxon>Tracheophyta</taxon>
        <taxon>Spermatophyta</taxon>
        <taxon>Magnoliopsida</taxon>
        <taxon>Liliopsida</taxon>
        <taxon>Araceae</taxon>
        <taxon>Lemnoideae</taxon>
        <taxon>Spirodela</taxon>
    </lineage>
</organism>
<dbReference type="EMBL" id="LR743605">
    <property type="protein sequence ID" value="CAA2634288.1"/>
    <property type="molecule type" value="Genomic_DNA"/>
</dbReference>
<dbReference type="AlphaFoldDB" id="A0A7I8JSZ7"/>
<name>A0A7I8JSZ7_SPIIN</name>
<protein>
    <submittedName>
        <fullName evidence="1">Uncharacterized protein</fullName>
    </submittedName>
</protein>
<evidence type="ECO:0000313" key="2">
    <source>
        <dbReference type="Proteomes" id="UP001189122"/>
    </source>
</evidence>
<reference evidence="1 2" key="1">
    <citation type="submission" date="2019-12" db="EMBL/GenBank/DDBJ databases">
        <authorList>
            <person name="Scholz U."/>
            <person name="Mascher M."/>
            <person name="Fiebig A."/>
        </authorList>
    </citation>
    <scope>NUCLEOTIDE SEQUENCE</scope>
</reference>
<proteinExistence type="predicted"/>
<sequence length="39" mass="4054">MMDSLSLSLSLSLSCAFSHVSAARQLSAEYLSPPPSLGV</sequence>
<keyword evidence="2" id="KW-1185">Reference proteome</keyword>
<evidence type="ECO:0000313" key="1">
    <source>
        <dbReference type="EMBL" id="CAA2634288.1"/>
    </source>
</evidence>
<gene>
    <name evidence="1" type="ORF">SI7747_18019713</name>
</gene>
<dbReference type="EMBL" id="CACRZD030000018">
    <property type="protein sequence ID" value="CAA6673296.1"/>
    <property type="molecule type" value="Genomic_DNA"/>
</dbReference>
<accession>A0A7I8JSZ7</accession>
<dbReference type="Proteomes" id="UP001189122">
    <property type="component" value="Unassembled WGS sequence"/>
</dbReference>